<gene>
    <name evidence="1" type="ORF">O6H91_06G144800</name>
</gene>
<comment type="caution">
    <text evidence="1">The sequence shown here is derived from an EMBL/GenBank/DDBJ whole genome shotgun (WGS) entry which is preliminary data.</text>
</comment>
<name>A0ACC2DJX3_DIPCM</name>
<accession>A0ACC2DJX3</accession>
<evidence type="ECO:0000313" key="2">
    <source>
        <dbReference type="Proteomes" id="UP001162992"/>
    </source>
</evidence>
<protein>
    <submittedName>
        <fullName evidence="1">Uncharacterized protein</fullName>
    </submittedName>
</protein>
<organism evidence="1 2">
    <name type="scientific">Diphasiastrum complanatum</name>
    <name type="common">Issler's clubmoss</name>
    <name type="synonym">Lycopodium complanatum</name>
    <dbReference type="NCBI Taxonomy" id="34168"/>
    <lineage>
        <taxon>Eukaryota</taxon>
        <taxon>Viridiplantae</taxon>
        <taxon>Streptophyta</taxon>
        <taxon>Embryophyta</taxon>
        <taxon>Tracheophyta</taxon>
        <taxon>Lycopodiopsida</taxon>
        <taxon>Lycopodiales</taxon>
        <taxon>Lycopodiaceae</taxon>
        <taxon>Lycopodioideae</taxon>
        <taxon>Diphasiastrum</taxon>
    </lineage>
</organism>
<reference evidence="2" key="1">
    <citation type="journal article" date="2024" name="Proc. Natl. Acad. Sci. U.S.A.">
        <title>Extraordinary preservation of gene collinearity over three hundred million years revealed in homosporous lycophytes.</title>
        <authorList>
            <person name="Li C."/>
            <person name="Wickell D."/>
            <person name="Kuo L.Y."/>
            <person name="Chen X."/>
            <person name="Nie B."/>
            <person name="Liao X."/>
            <person name="Peng D."/>
            <person name="Ji J."/>
            <person name="Jenkins J."/>
            <person name="Williams M."/>
            <person name="Shu S."/>
            <person name="Plott C."/>
            <person name="Barry K."/>
            <person name="Rajasekar S."/>
            <person name="Grimwood J."/>
            <person name="Han X."/>
            <person name="Sun S."/>
            <person name="Hou Z."/>
            <person name="He W."/>
            <person name="Dai G."/>
            <person name="Sun C."/>
            <person name="Schmutz J."/>
            <person name="Leebens-Mack J.H."/>
            <person name="Li F.W."/>
            <person name="Wang L."/>
        </authorList>
    </citation>
    <scope>NUCLEOTIDE SEQUENCE [LARGE SCALE GENOMIC DNA]</scope>
    <source>
        <strain evidence="2">cv. PW_Plant_1</strain>
    </source>
</reference>
<proteinExistence type="predicted"/>
<keyword evidence="2" id="KW-1185">Reference proteome</keyword>
<dbReference type="Proteomes" id="UP001162992">
    <property type="component" value="Chromosome 6"/>
</dbReference>
<dbReference type="EMBL" id="CM055097">
    <property type="protein sequence ID" value="KAJ7554539.1"/>
    <property type="molecule type" value="Genomic_DNA"/>
</dbReference>
<evidence type="ECO:0000313" key="1">
    <source>
        <dbReference type="EMBL" id="KAJ7554539.1"/>
    </source>
</evidence>
<sequence>MIEEDLSKKGNIEGGGSVPRESHPVAHTHTHQPSAQHHHQPDFHLRPAGSFHEALLRLIPLQARKIRRKGSRSPRSHSQPKTVPHADPKPRAQRECRCERGQRQKEQHIRDRGTTELESEESKQNRAKEISAAEVDDADAAGDGQQKVHEKPWGTTFRSCGLYCEVKLTELLGQGGEKALPSTSANYSLEPHAYRTRVCNQILCEMREMNTPFSRVLSYIYEEFQRAIYSSYLTSQSGLLIFEQVPYFELVIRLEDKLKEMEAQLEISRVSILRKQSDVDHVEQDMQKLRNQLKTANSVINDLEARLIMATQSLEAAKSQVISVQEKSKKMKHELQKAKLEVQNCQQQEYEQDIEKEKHEKLKAQYVQLVHELQHTQTFLDSARSEAADRVSKGDYCAAKIQMLEAKRKLSEAQGEIVALKDSAAALTPRPPWGLLPARSNLRLSTLDLVSEICRENGVLAEQLSTLQLEKTAAQVALTEVTERLKLQDTENGSKEDNKKKKQKPKKG</sequence>